<comment type="caution">
    <text evidence="2">The sequence shown here is derived from an EMBL/GenBank/DDBJ whole genome shotgun (WGS) entry which is preliminary data.</text>
</comment>
<dbReference type="Proteomes" id="UP000016023">
    <property type="component" value="Unassembled WGS sequence"/>
</dbReference>
<dbReference type="PATRIC" id="fig|883158.3.peg.1628"/>
<evidence type="ECO:0000313" key="3">
    <source>
        <dbReference type="Proteomes" id="UP000016023"/>
    </source>
</evidence>
<name>H1Q3Y8_9BACT</name>
<evidence type="ECO:0000313" key="2">
    <source>
        <dbReference type="EMBL" id="EHO68586.1"/>
    </source>
</evidence>
<accession>H1Q3Y8</accession>
<gene>
    <name evidence="2" type="ORF">HMPREF9140_01626</name>
</gene>
<sequence length="201" mass="22208">MDDNITNAIFQVDNVLVSAAVLTECFCCDLKICKGRCCVEGTSGAPVNLDEVMELESSLDDYWPYMSATAQSVVDSHGVAYTDSDGDLVTSIVGGKDCIFTCYDGDCCLCSIERAHCVGRTFVEKPVSCALYPLRVKDFGDGLFGITYHRWSICQSAVDKGRKLGLPLYVFLREPLIRRFGDEWYGKLVELADELKAYSIS</sequence>
<dbReference type="STRING" id="883158.HMPREF9140_01626"/>
<reference evidence="2 3" key="1">
    <citation type="submission" date="2011-12" db="EMBL/GenBank/DDBJ databases">
        <title>The Genome Sequence of Prevotella micans F0438.</title>
        <authorList>
            <consortium name="The Broad Institute Genome Sequencing Platform"/>
            <person name="Earl A."/>
            <person name="Ward D."/>
            <person name="Feldgarden M."/>
            <person name="Gevers D."/>
            <person name="Izard J."/>
            <person name="Baranova O.V."/>
            <person name="Blanton J.M."/>
            <person name="Wade W.G."/>
            <person name="Dewhirst F.E."/>
            <person name="Young S.K."/>
            <person name="Zeng Q."/>
            <person name="Gargeya S."/>
            <person name="Fitzgerald M."/>
            <person name="Haas B."/>
            <person name="Abouelleil A."/>
            <person name="Alvarado L."/>
            <person name="Arachchi H.M."/>
            <person name="Berlin A."/>
            <person name="Chapman S.B."/>
            <person name="Gearin G."/>
            <person name="Goldberg J."/>
            <person name="Griggs A."/>
            <person name="Gujja S."/>
            <person name="Hansen M."/>
            <person name="Heiman D."/>
            <person name="Howarth C."/>
            <person name="Larimer J."/>
            <person name="Lui A."/>
            <person name="MacDonald P.J.P."/>
            <person name="McCowen C."/>
            <person name="Montmayeur A."/>
            <person name="Murphy C."/>
            <person name="Neiman D."/>
            <person name="Pearson M."/>
            <person name="Priest M."/>
            <person name="Roberts A."/>
            <person name="Saif S."/>
            <person name="Shea T."/>
            <person name="Sisk P."/>
            <person name="Stolte C."/>
            <person name="Sykes S."/>
            <person name="Wortman J."/>
            <person name="Nusbaum C."/>
            <person name="Birren B."/>
        </authorList>
    </citation>
    <scope>NUCLEOTIDE SEQUENCE [LARGE SCALE GENOMIC DNA]</scope>
    <source>
        <strain evidence="2 3">F0438</strain>
    </source>
</reference>
<dbReference type="RefSeq" id="WP_006953140.1">
    <property type="nucleotide sequence ID" value="NZ_JH594522.1"/>
</dbReference>
<proteinExistence type="inferred from homology"/>
<dbReference type="InterPro" id="IPR021458">
    <property type="entry name" value="Rv0495c"/>
</dbReference>
<keyword evidence="3" id="KW-1185">Reference proteome</keyword>
<dbReference type="eggNOG" id="COG0727">
    <property type="taxonomic scope" value="Bacteria"/>
</dbReference>
<organism evidence="2 3">
    <name type="scientific">Prevotella micans F0438</name>
    <dbReference type="NCBI Taxonomy" id="883158"/>
    <lineage>
        <taxon>Bacteria</taxon>
        <taxon>Pseudomonadati</taxon>
        <taxon>Bacteroidota</taxon>
        <taxon>Bacteroidia</taxon>
        <taxon>Bacteroidales</taxon>
        <taxon>Prevotellaceae</taxon>
        <taxon>Prevotella</taxon>
    </lineage>
</organism>
<protein>
    <recommendedName>
        <fullName evidence="4">DUF3109 domain-containing protein</fullName>
    </recommendedName>
</protein>
<evidence type="ECO:0008006" key="4">
    <source>
        <dbReference type="Google" id="ProtNLM"/>
    </source>
</evidence>
<dbReference type="Pfam" id="PF11307">
    <property type="entry name" value="DUF3109"/>
    <property type="match status" value="1"/>
</dbReference>
<dbReference type="AlphaFoldDB" id="H1Q3Y8"/>
<dbReference type="HOGENOM" id="CLU_097451_0_0_10"/>
<comment type="similarity">
    <text evidence="1">Belongs to the Rv0495c family.</text>
</comment>
<evidence type="ECO:0000256" key="1">
    <source>
        <dbReference type="ARBA" id="ARBA00093770"/>
    </source>
</evidence>
<dbReference type="EMBL" id="AGWK01000042">
    <property type="protein sequence ID" value="EHO68586.1"/>
    <property type="molecule type" value="Genomic_DNA"/>
</dbReference>